<reference evidence="2" key="1">
    <citation type="submission" date="2017-06" db="EMBL/GenBank/DDBJ databases">
        <title>Capnocytophaga spp. assemblies.</title>
        <authorList>
            <person name="Gulvik C.A."/>
        </authorList>
    </citation>
    <scope>NUCLEOTIDE SEQUENCE [LARGE SCALE GENOMIC DNA]</scope>
    <source>
        <strain evidence="2">H1496</strain>
    </source>
</reference>
<proteinExistence type="predicted"/>
<evidence type="ECO:0000313" key="2">
    <source>
        <dbReference type="Proteomes" id="UP000217250"/>
    </source>
</evidence>
<protein>
    <submittedName>
        <fullName evidence="1">Uncharacterized protein</fullName>
    </submittedName>
</protein>
<name>A0A250FNR0_9FLAO</name>
<organism evidence="1 2">
    <name type="scientific">Capnocytophaga gingivalis</name>
    <dbReference type="NCBI Taxonomy" id="1017"/>
    <lineage>
        <taxon>Bacteria</taxon>
        <taxon>Pseudomonadati</taxon>
        <taxon>Bacteroidota</taxon>
        <taxon>Flavobacteriia</taxon>
        <taxon>Flavobacteriales</taxon>
        <taxon>Flavobacteriaceae</taxon>
        <taxon>Capnocytophaga</taxon>
    </lineage>
</organism>
<dbReference type="KEGG" id="cgh:CGC50_00140"/>
<evidence type="ECO:0000313" key="1">
    <source>
        <dbReference type="EMBL" id="ATA85698.1"/>
    </source>
</evidence>
<accession>A0A250FNR0</accession>
<dbReference type="AlphaFoldDB" id="A0A250FNR0"/>
<dbReference type="Proteomes" id="UP000217250">
    <property type="component" value="Chromosome"/>
</dbReference>
<gene>
    <name evidence="1" type="ORF">CGC50_00140</name>
</gene>
<sequence length="75" mass="8757">MIKSQKVIVTLKPSIKEKINDIVITNLSLKTSEKYRTIKDWLKKDSEKLTHYSFLLALSELLQLPIDQLINIDRC</sequence>
<dbReference type="EMBL" id="CP022386">
    <property type="protein sequence ID" value="ATA85698.1"/>
    <property type="molecule type" value="Genomic_DNA"/>
</dbReference>